<dbReference type="RefSeq" id="WP_015017976.1">
    <property type="nucleotide sequence ID" value="NC_018719.1"/>
</dbReference>
<evidence type="ECO:0000313" key="3">
    <source>
        <dbReference type="Proteomes" id="UP000008037"/>
    </source>
</evidence>
<name>K0ICQ9_NITGG</name>
<evidence type="ECO:0000256" key="1">
    <source>
        <dbReference type="SAM" id="Phobius"/>
    </source>
</evidence>
<dbReference type="KEGG" id="nga:Ngar_c04860"/>
<keyword evidence="1" id="KW-0472">Membrane</keyword>
<keyword evidence="3" id="KW-1185">Reference proteome</keyword>
<dbReference type="BioCyc" id="CNIT1237085:G1324-484-MONOMER"/>
<dbReference type="HOGENOM" id="CLU_1363691_0_0_2"/>
<keyword evidence="1" id="KW-1133">Transmembrane helix</keyword>
<organism evidence="2 3">
    <name type="scientific">Nitrososphaera gargensis (strain Ga9.2)</name>
    <dbReference type="NCBI Taxonomy" id="1237085"/>
    <lineage>
        <taxon>Archaea</taxon>
        <taxon>Nitrososphaerota</taxon>
        <taxon>Nitrososphaeria</taxon>
        <taxon>Nitrososphaerales</taxon>
        <taxon>Nitrososphaeraceae</taxon>
        <taxon>Nitrososphaera</taxon>
    </lineage>
</organism>
<feature type="transmembrane region" description="Helical" evidence="1">
    <location>
        <begin position="174"/>
        <end position="196"/>
    </location>
</feature>
<dbReference type="InParanoid" id="K0ICQ9"/>
<gene>
    <name evidence="2" type="ordered locus">Ngar_c04860</name>
</gene>
<evidence type="ECO:0008006" key="4">
    <source>
        <dbReference type="Google" id="ProtNLM"/>
    </source>
</evidence>
<keyword evidence="1" id="KW-0812">Transmembrane</keyword>
<dbReference type="EMBL" id="CP002408">
    <property type="protein sequence ID" value="AFU57430.1"/>
    <property type="molecule type" value="Genomic_DNA"/>
</dbReference>
<dbReference type="OrthoDB" id="11241at2157"/>
<accession>K0ICQ9</accession>
<dbReference type="STRING" id="1237085.Ngar_c04860"/>
<sequence>MNWTSYASLVSAILLGAIFAAPSASAYFYSQTPESRLSSECGETGCFYDVTVEGNTFSVQYDIANDRGTPDSRTAQITEIVVDTGKKALVIDLNATYWGILYINVPRSLLDASDGGQDTEYTVFVNGQDVSDNVIEITKYVNNNAGDGNRVLSISYSQGQKQIEIIGTQIAPEFGPITAMIMGAAISGIIGVTIFARRRL</sequence>
<dbReference type="GeneID" id="13796660"/>
<reference evidence="2 3" key="1">
    <citation type="journal article" date="2012" name="Environ. Microbiol.">
        <title>The genome of the ammonia-oxidizing Candidatus Nitrososphaera gargensis: insights into metabolic versatility and environmental adaptations.</title>
        <authorList>
            <person name="Spang A."/>
            <person name="Poehlein A."/>
            <person name="Offre P."/>
            <person name="Zumbragel S."/>
            <person name="Haider S."/>
            <person name="Rychlik N."/>
            <person name="Nowka B."/>
            <person name="Schmeisser C."/>
            <person name="Lebedeva E.V."/>
            <person name="Rattei T."/>
            <person name="Bohm C."/>
            <person name="Schmid M."/>
            <person name="Galushko A."/>
            <person name="Hatzenpichler R."/>
            <person name="Weinmaier T."/>
            <person name="Daniel R."/>
            <person name="Schleper C."/>
            <person name="Spieck E."/>
            <person name="Streit W."/>
            <person name="Wagner M."/>
        </authorList>
    </citation>
    <scope>NUCLEOTIDE SEQUENCE [LARGE SCALE GENOMIC DNA]</scope>
    <source>
        <strain evidence="3">Ga9.2</strain>
    </source>
</reference>
<evidence type="ECO:0000313" key="2">
    <source>
        <dbReference type="EMBL" id="AFU57430.1"/>
    </source>
</evidence>
<proteinExistence type="predicted"/>
<dbReference type="AlphaFoldDB" id="K0ICQ9"/>
<protein>
    <recommendedName>
        <fullName evidence="4">PEFG-CTERM sorting domain-containing protein</fullName>
    </recommendedName>
</protein>
<dbReference type="Proteomes" id="UP000008037">
    <property type="component" value="Chromosome"/>
</dbReference>